<keyword evidence="5 9" id="KW-0547">Nucleotide-binding</keyword>
<dbReference type="Gene3D" id="3.40.1160.10">
    <property type="entry name" value="Acetylglutamate kinase-like"/>
    <property type="match status" value="1"/>
</dbReference>
<evidence type="ECO:0000256" key="2">
    <source>
        <dbReference type="ARBA" id="ARBA00022571"/>
    </source>
</evidence>
<comment type="catalytic activity">
    <reaction evidence="8 9">
        <text>N-acetyl-L-glutamate + ATP = N-acetyl-L-glutamyl 5-phosphate + ADP</text>
        <dbReference type="Rhea" id="RHEA:14629"/>
        <dbReference type="ChEBI" id="CHEBI:30616"/>
        <dbReference type="ChEBI" id="CHEBI:44337"/>
        <dbReference type="ChEBI" id="CHEBI:57936"/>
        <dbReference type="ChEBI" id="CHEBI:456216"/>
        <dbReference type="EC" id="2.7.2.8"/>
    </reaction>
</comment>
<dbReference type="PIRSF" id="PIRSF000728">
    <property type="entry name" value="NAGK"/>
    <property type="match status" value="1"/>
</dbReference>
<organism evidence="11 12">
    <name type="scientific">Oceaniferula marina</name>
    <dbReference type="NCBI Taxonomy" id="2748318"/>
    <lineage>
        <taxon>Bacteria</taxon>
        <taxon>Pseudomonadati</taxon>
        <taxon>Verrucomicrobiota</taxon>
        <taxon>Verrucomicrobiia</taxon>
        <taxon>Verrucomicrobiales</taxon>
        <taxon>Verrucomicrobiaceae</taxon>
        <taxon>Oceaniferula</taxon>
    </lineage>
</organism>
<feature type="domain" description="Aspartate/glutamate/uridylate kinase" evidence="10">
    <location>
        <begin position="27"/>
        <end position="269"/>
    </location>
</feature>
<keyword evidence="6 9" id="KW-0418">Kinase</keyword>
<dbReference type="AlphaFoldDB" id="A0A851GK33"/>
<evidence type="ECO:0000256" key="8">
    <source>
        <dbReference type="ARBA" id="ARBA00048141"/>
    </source>
</evidence>
<evidence type="ECO:0000256" key="1">
    <source>
        <dbReference type="ARBA" id="ARBA00004828"/>
    </source>
</evidence>
<keyword evidence="4 9" id="KW-0808">Transferase</keyword>
<comment type="caution">
    <text evidence="11">The sequence shown here is derived from an EMBL/GenBank/DDBJ whole genome shotgun (WGS) entry which is preliminary data.</text>
</comment>
<dbReference type="PRINTS" id="PR00474">
    <property type="entry name" value="GLU5KINASE"/>
</dbReference>
<evidence type="ECO:0000256" key="7">
    <source>
        <dbReference type="ARBA" id="ARBA00022840"/>
    </source>
</evidence>
<comment type="function">
    <text evidence="9">Catalyzes the ATP-dependent phosphorylation of N-acetyl-L-glutamate.</text>
</comment>
<feature type="binding site" evidence="9">
    <location>
        <position position="88"/>
    </location>
    <ligand>
        <name>substrate</name>
    </ligand>
</feature>
<evidence type="ECO:0000256" key="9">
    <source>
        <dbReference type="HAMAP-Rule" id="MF_00082"/>
    </source>
</evidence>
<evidence type="ECO:0000256" key="6">
    <source>
        <dbReference type="ARBA" id="ARBA00022777"/>
    </source>
</evidence>
<sequence>MSLDTTIHKASTLIEALPYLQSFRGHTFLIKMGGSAMDDPELVKKVMRDIVFLEVAGINPVVVHGGGKAISAAMAKSGLKAEFIGGFRVTTPEAIEIVEQTLSHTINPGLVEMIRHFGGKAAGVPGTDVFLGERIQAKNDSGQSVDIGRVGQAVGCQLEKMQEALDAEIVPVISPLASELGTGKPLNVNADLAAAALAKQLRATKLVYLSDVPGILSDPSDESSLIPSINPEGAKHLMADGTISGGMLPKIQSALDAIHAGVGKVHFIDGRMPHSLLLEIFTQSGIGTEITGT</sequence>
<dbReference type="GO" id="GO:0005737">
    <property type="term" value="C:cytoplasm"/>
    <property type="evidence" value="ECO:0007669"/>
    <property type="project" value="UniProtKB-SubCell"/>
</dbReference>
<dbReference type="SUPFAM" id="SSF53633">
    <property type="entry name" value="Carbamate kinase-like"/>
    <property type="match status" value="1"/>
</dbReference>
<keyword evidence="3 9" id="KW-0028">Amino-acid biosynthesis</keyword>
<dbReference type="EC" id="2.7.2.8" evidence="9"/>
<dbReference type="Pfam" id="PF00696">
    <property type="entry name" value="AA_kinase"/>
    <property type="match status" value="1"/>
</dbReference>
<dbReference type="Proteomes" id="UP000557872">
    <property type="component" value="Unassembled WGS sequence"/>
</dbReference>
<dbReference type="FunFam" id="3.40.1160.10:FF:000004">
    <property type="entry name" value="Acetylglutamate kinase"/>
    <property type="match status" value="1"/>
</dbReference>
<reference evidence="11 12" key="1">
    <citation type="submission" date="2020-07" db="EMBL/GenBank/DDBJ databases">
        <title>Roseicoccus Jingziensis gen. nov., sp. nov., isolated from coastal seawater.</title>
        <authorList>
            <person name="Feng X."/>
        </authorList>
    </citation>
    <scope>NUCLEOTIDE SEQUENCE [LARGE SCALE GENOMIC DNA]</scope>
    <source>
        <strain evidence="11 12">N1E253</strain>
    </source>
</reference>
<dbReference type="GO" id="GO:0005524">
    <property type="term" value="F:ATP binding"/>
    <property type="evidence" value="ECO:0007669"/>
    <property type="project" value="UniProtKB-UniRule"/>
</dbReference>
<feature type="site" description="Transition state stabilizer" evidence="9">
    <location>
        <position position="250"/>
    </location>
</feature>
<evidence type="ECO:0000256" key="5">
    <source>
        <dbReference type="ARBA" id="ARBA00022741"/>
    </source>
</evidence>
<dbReference type="GO" id="GO:0042450">
    <property type="term" value="P:L-arginine biosynthetic process via ornithine"/>
    <property type="evidence" value="ECO:0007669"/>
    <property type="project" value="UniProtKB-UniRule"/>
</dbReference>
<comment type="similarity">
    <text evidence="9">Belongs to the acetylglutamate kinase family. ArgB subfamily.</text>
</comment>
<dbReference type="HAMAP" id="MF_00082">
    <property type="entry name" value="ArgB"/>
    <property type="match status" value="1"/>
</dbReference>
<dbReference type="InterPro" id="IPR037528">
    <property type="entry name" value="ArgB"/>
</dbReference>
<dbReference type="PANTHER" id="PTHR23342:SF0">
    <property type="entry name" value="N-ACETYLGLUTAMATE SYNTHASE, MITOCHONDRIAL"/>
    <property type="match status" value="1"/>
</dbReference>
<dbReference type="EMBL" id="JACBAZ010000004">
    <property type="protein sequence ID" value="NWK56221.1"/>
    <property type="molecule type" value="Genomic_DNA"/>
</dbReference>
<evidence type="ECO:0000313" key="11">
    <source>
        <dbReference type="EMBL" id="NWK56221.1"/>
    </source>
</evidence>
<dbReference type="InterPro" id="IPR001057">
    <property type="entry name" value="Glu/AcGlu_kinase"/>
</dbReference>
<keyword evidence="9" id="KW-0963">Cytoplasm</keyword>
<name>A0A851GK33_9BACT</name>
<evidence type="ECO:0000256" key="4">
    <source>
        <dbReference type="ARBA" id="ARBA00022679"/>
    </source>
</evidence>
<proteinExistence type="inferred from homology"/>
<dbReference type="RefSeq" id="WP_178932995.1">
    <property type="nucleotide sequence ID" value="NZ_JACBAZ010000004.1"/>
</dbReference>
<dbReference type="GO" id="GO:0003991">
    <property type="term" value="F:acetylglutamate kinase activity"/>
    <property type="evidence" value="ECO:0007669"/>
    <property type="project" value="UniProtKB-UniRule"/>
</dbReference>
<dbReference type="InterPro" id="IPR036393">
    <property type="entry name" value="AceGlu_kinase-like_sf"/>
</dbReference>
<feature type="binding site" evidence="9">
    <location>
        <begin position="66"/>
        <end position="67"/>
    </location>
    <ligand>
        <name>substrate</name>
    </ligand>
</feature>
<evidence type="ECO:0000313" key="12">
    <source>
        <dbReference type="Proteomes" id="UP000557872"/>
    </source>
</evidence>
<gene>
    <name evidence="9 11" type="primary">argB</name>
    <name evidence="11" type="ORF">HW115_11415</name>
</gene>
<dbReference type="InterPro" id="IPR001048">
    <property type="entry name" value="Asp/Glu/Uridylate_kinase"/>
</dbReference>
<dbReference type="PANTHER" id="PTHR23342">
    <property type="entry name" value="N-ACETYLGLUTAMATE SYNTHASE"/>
    <property type="match status" value="1"/>
</dbReference>
<keyword evidence="2 9" id="KW-0055">Arginine biosynthesis</keyword>
<evidence type="ECO:0000259" key="10">
    <source>
        <dbReference type="Pfam" id="PF00696"/>
    </source>
</evidence>
<keyword evidence="12" id="KW-1185">Reference proteome</keyword>
<comment type="subcellular location">
    <subcellularLocation>
        <location evidence="9">Cytoplasm</location>
    </subcellularLocation>
</comment>
<accession>A0A851GK33</accession>
<dbReference type="InterPro" id="IPR004662">
    <property type="entry name" value="AcgluKinase_fam"/>
</dbReference>
<keyword evidence="7 9" id="KW-0067">ATP-binding</keyword>
<comment type="pathway">
    <text evidence="1 9">Amino-acid biosynthesis; L-arginine biosynthesis; N(2)-acetyl-L-ornithine from L-glutamate: step 2/4.</text>
</comment>
<dbReference type="NCBIfam" id="TIGR00761">
    <property type="entry name" value="argB"/>
    <property type="match status" value="1"/>
</dbReference>
<feature type="site" description="Transition state stabilizer" evidence="9">
    <location>
        <position position="31"/>
    </location>
</feature>
<evidence type="ECO:0000256" key="3">
    <source>
        <dbReference type="ARBA" id="ARBA00022605"/>
    </source>
</evidence>
<protein>
    <recommendedName>
        <fullName evidence="9">Acetylglutamate kinase</fullName>
        <ecNumber evidence="9">2.7.2.8</ecNumber>
    </recommendedName>
    <alternativeName>
        <fullName evidence="9">N-acetyl-L-glutamate 5-phosphotransferase</fullName>
    </alternativeName>
    <alternativeName>
        <fullName evidence="9">NAG kinase</fullName>
        <shortName evidence="9">NAGK</shortName>
    </alternativeName>
</protein>
<feature type="binding site" evidence="9">
    <location>
        <position position="187"/>
    </location>
    <ligand>
        <name>substrate</name>
    </ligand>
</feature>
<dbReference type="UniPathway" id="UPA00068">
    <property type="reaction ID" value="UER00107"/>
</dbReference>